<feature type="repeat" description="ANK" evidence="2">
    <location>
        <begin position="1037"/>
        <end position="1069"/>
    </location>
</feature>
<feature type="repeat" description="ANK" evidence="2">
    <location>
        <begin position="856"/>
        <end position="888"/>
    </location>
</feature>
<dbReference type="Pfam" id="PF00023">
    <property type="entry name" value="Ank"/>
    <property type="match status" value="1"/>
</dbReference>
<evidence type="ECO:0000313" key="6">
    <source>
        <dbReference type="Proteomes" id="UP001144157"/>
    </source>
</evidence>
<keyword evidence="2" id="KW-0040">ANK repeat</keyword>
<feature type="domain" description="Nucleoside phosphorylase" evidence="3">
    <location>
        <begin position="22"/>
        <end position="270"/>
    </location>
</feature>
<reference evidence="5" key="1">
    <citation type="submission" date="2022-07" db="EMBL/GenBank/DDBJ databases">
        <title>Taxonomy of Aspergillus series Nigri: significant species reduction supported by multi-species coalescent approaches.</title>
        <authorList>
            <person name="Bian C."/>
            <person name="Kusuya Y."/>
            <person name="Sklenar F."/>
            <person name="D'hooge E."/>
            <person name="Yaguchi T."/>
            <person name="Takahashi H."/>
            <person name="Hubka V."/>
        </authorList>
    </citation>
    <scope>NUCLEOTIDE SEQUENCE</scope>
    <source>
        <strain evidence="5">IFM 56815</strain>
    </source>
</reference>
<dbReference type="PANTHER" id="PTHR46082:SF11">
    <property type="entry name" value="AAA+ ATPASE DOMAIN-CONTAINING PROTEIN-RELATED"/>
    <property type="match status" value="1"/>
</dbReference>
<feature type="repeat" description="ANK" evidence="2">
    <location>
        <begin position="1070"/>
        <end position="1102"/>
    </location>
</feature>
<dbReference type="SUPFAM" id="SSF53167">
    <property type="entry name" value="Purine and uridine phosphorylases"/>
    <property type="match status" value="1"/>
</dbReference>
<evidence type="ECO:0000259" key="3">
    <source>
        <dbReference type="Pfam" id="PF01048"/>
    </source>
</evidence>
<dbReference type="SUPFAM" id="SSF48403">
    <property type="entry name" value="Ankyrin repeat"/>
    <property type="match status" value="1"/>
</dbReference>
<dbReference type="InterPro" id="IPR036770">
    <property type="entry name" value="Ankyrin_rpt-contain_sf"/>
</dbReference>
<feature type="repeat" description="ANK" evidence="2">
    <location>
        <begin position="1004"/>
        <end position="1036"/>
    </location>
</feature>
<dbReference type="Pfam" id="PF01048">
    <property type="entry name" value="PNP_UDP_1"/>
    <property type="match status" value="1"/>
</dbReference>
<dbReference type="Pfam" id="PF12796">
    <property type="entry name" value="Ank_2"/>
    <property type="match status" value="1"/>
</dbReference>
<accession>A0A9W6AYG1</accession>
<sequence>MAAARAMLDEVHELLPKHTDDTNTYVLGSIQLHNVVIACLPDGQYGTNNAAIVATNMLRTFKSISTCLMVGIGGGVPSRADVRLGDVIVGTRVMQSDLGKVVGDGELLQTAIPRIPHQSLGTVVSALRSKHELSRSRVSTILQQHLGGQPRYSRPNVPDRLFHATYDHESITPGCDKCDQSKVVPRNSRTSDEIIIHYGAIASGNQVMRSGTTRDKVAQRLDVVCFEMETAGLLDILPCLPIRGICDYSDSHKNKEWQRYAAATAAAYARELLEEMPVTEACTGHMYVHDLYNSSPEDRRRHLLNSLRFEQIDSRKMNIKAAHSKTCQWFLGHSSYKEWLDPAALTRHHGFLWISGKPGAGKSTIMKFAYERLRRKAQIKHTITASFFFNARGESLEKSIIGMYRSLILQLLEGYSDLQTVLDDPELVSQSSNSCPPLNCLKDIFLNSVSALGQREFTCFVDALDECDEQQVVDMIQFFEDLTEQSSAKGVLFRICFSSRHYPYIIIRQGIRLTLEDQPGHAQDLQTYAANRLRIDDPSLAEELQVQLLSKAAGVFMWVVLVVDILNKEYRRGGMFLTKRLAEIPSDLSDLFKDILRRDNEDMEALLFCILWILYAKRPLQPKEFYHAVWSGLSLNSLVDDRIPDVTIPNATDGLDQFDRYIIHSSKGLAEVTKSKEPTVQFIHESVRDFLIKDNGLFELWPELGLDCERLGHEKLKQCCSRYLNDTLYANKYILYHANIAVESIPQNEFLSSFPLSTWIMVHNASEDFKTRRYTQGASLMYVLADNGYSGLIRIRLKDEPQSYVPQERYKYPLFAALANCRKDAVAALLDLPTYMYEGVDITQGLKSRKDFKRYGDQTPLSWAAQEGRNVILKQLIQNGAYINEQDRGGLTPLSRAVKNGHEAVAKLLVEKGAEVNTSDNNGYTPLLWASQNGHEAVARLLVEKGAENGHETVVKLLVKNGADINTTTDYGYTPLICASRKGDETVVKLLVEKGAEVNVNDSLGYTPLILALQNGHEAVARLLVEKGAEVNTNDSLGYTPLIWALHSGNEAVARLLVEQGADFNISDNNGYTPLLWASQKGYEALARLLVEKGAEANASDTH</sequence>
<evidence type="ECO:0000313" key="5">
    <source>
        <dbReference type="EMBL" id="GLA89529.1"/>
    </source>
</evidence>
<dbReference type="Pfam" id="PF13637">
    <property type="entry name" value="Ank_4"/>
    <property type="match status" value="2"/>
</dbReference>
<dbReference type="Gene3D" id="3.40.50.1580">
    <property type="entry name" value="Nucleoside phosphorylase domain"/>
    <property type="match status" value="1"/>
</dbReference>
<dbReference type="AlphaFoldDB" id="A0A9W6AYG1"/>
<feature type="repeat" description="ANK" evidence="2">
    <location>
        <begin position="889"/>
        <end position="921"/>
    </location>
</feature>
<dbReference type="EMBL" id="BRPE01000018">
    <property type="protein sequence ID" value="GLA89529.1"/>
    <property type="molecule type" value="Genomic_DNA"/>
</dbReference>
<feature type="repeat" description="ANK" evidence="2">
    <location>
        <begin position="922"/>
        <end position="948"/>
    </location>
</feature>
<feature type="repeat" description="ANK" evidence="2">
    <location>
        <begin position="971"/>
        <end position="1003"/>
    </location>
</feature>
<dbReference type="PANTHER" id="PTHR46082">
    <property type="entry name" value="ATP/GTP-BINDING PROTEIN-RELATED"/>
    <property type="match status" value="1"/>
</dbReference>
<dbReference type="SUPFAM" id="SSF52540">
    <property type="entry name" value="P-loop containing nucleoside triphosphate hydrolases"/>
    <property type="match status" value="1"/>
</dbReference>
<protein>
    <recommendedName>
        <fullName evidence="7">Nucleoside phosphorylase domain-containing protein</fullName>
    </recommendedName>
</protein>
<dbReference type="InterPro" id="IPR000845">
    <property type="entry name" value="Nucleoside_phosphorylase_d"/>
</dbReference>
<dbReference type="InterPro" id="IPR027417">
    <property type="entry name" value="P-loop_NTPase"/>
</dbReference>
<organism evidence="5 6">
    <name type="scientific">Aspergillus tubingensis</name>
    <dbReference type="NCBI Taxonomy" id="5068"/>
    <lineage>
        <taxon>Eukaryota</taxon>
        <taxon>Fungi</taxon>
        <taxon>Dikarya</taxon>
        <taxon>Ascomycota</taxon>
        <taxon>Pezizomycotina</taxon>
        <taxon>Eurotiomycetes</taxon>
        <taxon>Eurotiomycetidae</taxon>
        <taxon>Eurotiales</taxon>
        <taxon>Aspergillaceae</taxon>
        <taxon>Aspergillus</taxon>
        <taxon>Aspergillus subgen. Circumdati</taxon>
    </lineage>
</organism>
<dbReference type="PRINTS" id="PR01415">
    <property type="entry name" value="ANKYRIN"/>
</dbReference>
<dbReference type="InterPro" id="IPR035994">
    <property type="entry name" value="Nucleoside_phosphorylase_sf"/>
</dbReference>
<evidence type="ECO:0008006" key="7">
    <source>
        <dbReference type="Google" id="ProtNLM"/>
    </source>
</evidence>
<dbReference type="Proteomes" id="UP001144157">
    <property type="component" value="Unassembled WGS sequence"/>
</dbReference>
<dbReference type="Gene3D" id="3.40.50.300">
    <property type="entry name" value="P-loop containing nucleotide triphosphate hydrolases"/>
    <property type="match status" value="1"/>
</dbReference>
<comment type="caution">
    <text evidence="5">The sequence shown here is derived from an EMBL/GenBank/DDBJ whole genome shotgun (WGS) entry which is preliminary data.</text>
</comment>
<dbReference type="Pfam" id="PF24883">
    <property type="entry name" value="NPHP3_N"/>
    <property type="match status" value="1"/>
</dbReference>
<dbReference type="PROSITE" id="PS50297">
    <property type="entry name" value="ANK_REP_REGION"/>
    <property type="match status" value="7"/>
</dbReference>
<dbReference type="InterPro" id="IPR053137">
    <property type="entry name" value="NLR-like"/>
</dbReference>
<feature type="domain" description="Nephrocystin 3-like N-terminal" evidence="4">
    <location>
        <begin position="326"/>
        <end position="500"/>
    </location>
</feature>
<dbReference type="PROSITE" id="PS50088">
    <property type="entry name" value="ANK_REPEAT"/>
    <property type="match status" value="7"/>
</dbReference>
<dbReference type="GO" id="GO:0003824">
    <property type="term" value="F:catalytic activity"/>
    <property type="evidence" value="ECO:0007669"/>
    <property type="project" value="InterPro"/>
</dbReference>
<gene>
    <name evidence="5" type="ORF">AtubIFM56815_004009</name>
</gene>
<name>A0A9W6AYG1_ASPTU</name>
<dbReference type="InterPro" id="IPR002110">
    <property type="entry name" value="Ankyrin_rpt"/>
</dbReference>
<dbReference type="GO" id="GO:0009116">
    <property type="term" value="P:nucleoside metabolic process"/>
    <property type="evidence" value="ECO:0007669"/>
    <property type="project" value="InterPro"/>
</dbReference>
<evidence type="ECO:0000259" key="4">
    <source>
        <dbReference type="Pfam" id="PF24883"/>
    </source>
</evidence>
<evidence type="ECO:0000256" key="1">
    <source>
        <dbReference type="ARBA" id="ARBA00022737"/>
    </source>
</evidence>
<evidence type="ECO:0000256" key="2">
    <source>
        <dbReference type="PROSITE-ProRule" id="PRU00023"/>
    </source>
</evidence>
<dbReference type="SMART" id="SM00248">
    <property type="entry name" value="ANK"/>
    <property type="match status" value="8"/>
</dbReference>
<dbReference type="InterPro" id="IPR056884">
    <property type="entry name" value="NPHP3-like_N"/>
</dbReference>
<dbReference type="Gene3D" id="1.25.40.20">
    <property type="entry name" value="Ankyrin repeat-containing domain"/>
    <property type="match status" value="3"/>
</dbReference>
<proteinExistence type="predicted"/>
<keyword evidence="1" id="KW-0677">Repeat</keyword>